<organism evidence="2">
    <name type="scientific">Amblyomma triste</name>
    <name type="common">Neotropical tick</name>
    <dbReference type="NCBI Taxonomy" id="251400"/>
    <lineage>
        <taxon>Eukaryota</taxon>
        <taxon>Metazoa</taxon>
        <taxon>Ecdysozoa</taxon>
        <taxon>Arthropoda</taxon>
        <taxon>Chelicerata</taxon>
        <taxon>Arachnida</taxon>
        <taxon>Acari</taxon>
        <taxon>Parasitiformes</taxon>
        <taxon>Ixodida</taxon>
        <taxon>Ixodoidea</taxon>
        <taxon>Ixodidae</taxon>
        <taxon>Amblyomminae</taxon>
        <taxon>Amblyomma</taxon>
    </lineage>
</organism>
<proteinExistence type="evidence at transcript level"/>
<dbReference type="AlphaFoldDB" id="A0A023G0U6"/>
<evidence type="ECO:0000256" key="1">
    <source>
        <dbReference type="SAM" id="SignalP"/>
    </source>
</evidence>
<keyword evidence="1" id="KW-0732">Signal</keyword>
<feature type="chain" id="PRO_5001517895" evidence="1">
    <location>
        <begin position="24"/>
        <end position="78"/>
    </location>
</feature>
<dbReference type="EMBL" id="GBBM01008006">
    <property type="protein sequence ID" value="JAC27412.1"/>
    <property type="molecule type" value="mRNA"/>
</dbReference>
<accession>A0A023G0U6</accession>
<evidence type="ECO:0000313" key="2">
    <source>
        <dbReference type="EMBL" id="JAC27412.1"/>
    </source>
</evidence>
<protein>
    <submittedName>
        <fullName evidence="2">Putative secreted protein</fullName>
    </submittedName>
</protein>
<name>A0A023G0U6_AMBTT</name>
<sequence>MLHHRRLQHGLPLCIMLLQVVECSFVVLTNNVENKFLFIELNSGYMNRDGENLAVHMKIECLRYPTCPTRIGAVIHTL</sequence>
<feature type="signal peptide" evidence="1">
    <location>
        <begin position="1"/>
        <end position="23"/>
    </location>
</feature>
<reference evidence="2" key="1">
    <citation type="submission" date="2014-03" db="EMBL/GenBank/DDBJ databases">
        <title>The sialotranscriptome of Amblyomma triste, Amblyomma parvum and Amblyomma cajennense ticks, uncovered by 454-based RNA-seq.</title>
        <authorList>
            <person name="Garcia G.R."/>
            <person name="Gardinassi L.G."/>
            <person name="Ribeiro J.M."/>
            <person name="Anatriello E."/>
            <person name="Ferreira B.R."/>
            <person name="Moreira H.N."/>
            <person name="Mafra C."/>
            <person name="Olegario M.M."/>
            <person name="Szabo P.J."/>
            <person name="Miranda-Santos I.K."/>
            <person name="Maruyama S.R."/>
        </authorList>
    </citation>
    <scope>NUCLEOTIDE SEQUENCE</scope>
    <source>
        <strain evidence="2">Mato Grasso do Sul</strain>
        <tissue evidence="2">Salivary glands</tissue>
    </source>
</reference>